<name>A0A3M7RQ32_BRAPC</name>
<dbReference type="Pfam" id="PF04218">
    <property type="entry name" value="CENP-B_N"/>
    <property type="match status" value="1"/>
</dbReference>
<evidence type="ECO:0000313" key="3">
    <source>
        <dbReference type="EMBL" id="RNA25651.1"/>
    </source>
</evidence>
<evidence type="ECO:0000256" key="1">
    <source>
        <dbReference type="SAM" id="MobiDB-lite"/>
    </source>
</evidence>
<keyword evidence="4" id="KW-1185">Reference proteome</keyword>
<sequence length="198" mass="23283">MYQTKSRKKARTEDECSTPPSKKTRVVLNFAQKEEIIQKIGLGFSHKKVAADYNIVASTVYQLVRTKPDSLSKHREENPHSPWRKAFKGSDFREIDHALNIWFYQERSKNTFLNQTILSENLNPKSYTKFVSTGLFDYIPKSFYITKCLNYNLLSFNRPQTQKINSNCLFNNDENSVFFMHDYVVERITCTSVLYMDF</sequence>
<dbReference type="GO" id="GO:0003677">
    <property type="term" value="F:DNA binding"/>
    <property type="evidence" value="ECO:0007669"/>
    <property type="project" value="InterPro"/>
</dbReference>
<dbReference type="AlphaFoldDB" id="A0A3M7RQ32"/>
<organism evidence="3 4">
    <name type="scientific">Brachionus plicatilis</name>
    <name type="common">Marine rotifer</name>
    <name type="synonym">Brachionus muelleri</name>
    <dbReference type="NCBI Taxonomy" id="10195"/>
    <lineage>
        <taxon>Eukaryota</taxon>
        <taxon>Metazoa</taxon>
        <taxon>Spiralia</taxon>
        <taxon>Gnathifera</taxon>
        <taxon>Rotifera</taxon>
        <taxon>Eurotatoria</taxon>
        <taxon>Monogononta</taxon>
        <taxon>Pseudotrocha</taxon>
        <taxon>Ploima</taxon>
        <taxon>Brachionidae</taxon>
        <taxon>Brachionus</taxon>
    </lineage>
</organism>
<dbReference type="SUPFAM" id="SSF46689">
    <property type="entry name" value="Homeodomain-like"/>
    <property type="match status" value="1"/>
</dbReference>
<reference evidence="3 4" key="1">
    <citation type="journal article" date="2018" name="Sci. Rep.">
        <title>Genomic signatures of local adaptation to the degree of environmental predictability in rotifers.</title>
        <authorList>
            <person name="Franch-Gras L."/>
            <person name="Hahn C."/>
            <person name="Garcia-Roger E.M."/>
            <person name="Carmona M.J."/>
            <person name="Serra M."/>
            <person name="Gomez A."/>
        </authorList>
    </citation>
    <scope>NUCLEOTIDE SEQUENCE [LARGE SCALE GENOMIC DNA]</scope>
    <source>
        <strain evidence="3">HYR1</strain>
    </source>
</reference>
<dbReference type="InterPro" id="IPR009057">
    <property type="entry name" value="Homeodomain-like_sf"/>
</dbReference>
<feature type="region of interest" description="Disordered" evidence="1">
    <location>
        <begin position="1"/>
        <end position="21"/>
    </location>
</feature>
<comment type="caution">
    <text evidence="3">The sequence shown here is derived from an EMBL/GenBank/DDBJ whole genome shotgun (WGS) entry which is preliminary data.</text>
</comment>
<gene>
    <name evidence="3" type="ORF">BpHYR1_037340</name>
</gene>
<evidence type="ECO:0000259" key="2">
    <source>
        <dbReference type="Pfam" id="PF04218"/>
    </source>
</evidence>
<dbReference type="EMBL" id="REGN01002891">
    <property type="protein sequence ID" value="RNA25651.1"/>
    <property type="molecule type" value="Genomic_DNA"/>
</dbReference>
<evidence type="ECO:0000313" key="4">
    <source>
        <dbReference type="Proteomes" id="UP000276133"/>
    </source>
</evidence>
<proteinExistence type="predicted"/>
<accession>A0A3M7RQ32</accession>
<dbReference type="Proteomes" id="UP000276133">
    <property type="component" value="Unassembled WGS sequence"/>
</dbReference>
<protein>
    <submittedName>
        <fullName evidence="3">Jerky homolog-like</fullName>
    </submittedName>
</protein>
<feature type="compositionally biased region" description="Basic residues" evidence="1">
    <location>
        <begin position="1"/>
        <end position="10"/>
    </location>
</feature>
<dbReference type="InterPro" id="IPR007889">
    <property type="entry name" value="HTH_Psq"/>
</dbReference>
<feature type="domain" description="HTH psq-type" evidence="2">
    <location>
        <begin position="22"/>
        <end position="69"/>
    </location>
</feature>